<accession>A0A3P8BNL8</accession>
<keyword evidence="2" id="KW-1185">Reference proteome</keyword>
<dbReference type="AlphaFoldDB" id="A0A183GH88"/>
<evidence type="ECO:0000313" key="3">
    <source>
        <dbReference type="WBParaSite" id="HPBE_0002191401-mRNA-1"/>
    </source>
</evidence>
<gene>
    <name evidence="1" type="ORF">HPBE_LOCUS21913</name>
</gene>
<dbReference type="Proteomes" id="UP000050761">
    <property type="component" value="Unassembled WGS sequence"/>
</dbReference>
<dbReference type="WBParaSite" id="HPBE_0002191401-mRNA-1">
    <property type="protein sequence ID" value="HPBE_0002191401-mRNA-1"/>
    <property type="gene ID" value="HPBE_0002191401"/>
</dbReference>
<evidence type="ECO:0000313" key="1">
    <source>
        <dbReference type="EMBL" id="VDP29027.1"/>
    </source>
</evidence>
<dbReference type="EMBL" id="UZAH01033467">
    <property type="protein sequence ID" value="VDP29027.1"/>
    <property type="molecule type" value="Genomic_DNA"/>
</dbReference>
<proteinExistence type="predicted"/>
<accession>A0A183GH88</accession>
<sequence>MLKCDPPAHVEVWSTLDKDPSREGIKLADRMASILEDFEARQREVDKNKQLEVVEEEEEDWDLQDELIDMEKIASSRHTIAWTATPASLSIQAAIARGKTLSIRSIPSCATGQIQLADMGFFS</sequence>
<reference evidence="3" key="2">
    <citation type="submission" date="2019-09" db="UniProtKB">
        <authorList>
            <consortium name="WormBaseParasite"/>
        </authorList>
    </citation>
    <scope>IDENTIFICATION</scope>
</reference>
<dbReference type="OrthoDB" id="5876883at2759"/>
<protein>
    <submittedName>
        <fullName evidence="3">Mediator of RNA polymerase II transcription subunit 17</fullName>
    </submittedName>
</protein>
<evidence type="ECO:0000313" key="2">
    <source>
        <dbReference type="Proteomes" id="UP000050761"/>
    </source>
</evidence>
<reference evidence="1 2" key="1">
    <citation type="submission" date="2018-11" db="EMBL/GenBank/DDBJ databases">
        <authorList>
            <consortium name="Pathogen Informatics"/>
        </authorList>
    </citation>
    <scope>NUCLEOTIDE SEQUENCE [LARGE SCALE GENOMIC DNA]</scope>
</reference>
<organism evidence="2 3">
    <name type="scientific">Heligmosomoides polygyrus</name>
    <name type="common">Parasitic roundworm</name>
    <dbReference type="NCBI Taxonomy" id="6339"/>
    <lineage>
        <taxon>Eukaryota</taxon>
        <taxon>Metazoa</taxon>
        <taxon>Ecdysozoa</taxon>
        <taxon>Nematoda</taxon>
        <taxon>Chromadorea</taxon>
        <taxon>Rhabditida</taxon>
        <taxon>Rhabditina</taxon>
        <taxon>Rhabditomorpha</taxon>
        <taxon>Strongyloidea</taxon>
        <taxon>Heligmosomidae</taxon>
        <taxon>Heligmosomoides</taxon>
    </lineage>
</organism>
<name>A0A183GH88_HELPZ</name>